<gene>
    <name evidence="2" type="ORF">SAMN04488011_101558</name>
</gene>
<dbReference type="GO" id="GO:0016787">
    <property type="term" value="F:hydrolase activity"/>
    <property type="evidence" value="ECO:0007669"/>
    <property type="project" value="InterPro"/>
</dbReference>
<dbReference type="InterPro" id="IPR027417">
    <property type="entry name" value="P-loop_NTPase"/>
</dbReference>
<keyword evidence="3" id="KW-1185">Reference proteome</keyword>
<proteinExistence type="predicted"/>
<dbReference type="GO" id="GO:0005524">
    <property type="term" value="F:ATP binding"/>
    <property type="evidence" value="ECO:0007669"/>
    <property type="project" value="InterPro"/>
</dbReference>
<dbReference type="Proteomes" id="UP000199372">
    <property type="component" value="Unassembled WGS sequence"/>
</dbReference>
<name>A0A1H8BE82_9RHOB</name>
<dbReference type="RefSeq" id="WP_175481636.1">
    <property type="nucleotide sequence ID" value="NZ_FOCM01000001.1"/>
</dbReference>
<evidence type="ECO:0000313" key="2">
    <source>
        <dbReference type="EMBL" id="SEM81056.1"/>
    </source>
</evidence>
<organism evidence="2 3">
    <name type="scientific">Palleronia pelagia</name>
    <dbReference type="NCBI Taxonomy" id="387096"/>
    <lineage>
        <taxon>Bacteria</taxon>
        <taxon>Pseudomonadati</taxon>
        <taxon>Pseudomonadota</taxon>
        <taxon>Alphaproteobacteria</taxon>
        <taxon>Rhodobacterales</taxon>
        <taxon>Roseobacteraceae</taxon>
        <taxon>Palleronia</taxon>
    </lineage>
</organism>
<protein>
    <submittedName>
        <fullName evidence="2">Type III restriction enzyme, res subunit</fullName>
    </submittedName>
</protein>
<accession>A0A1H8BE82</accession>
<reference evidence="3" key="1">
    <citation type="submission" date="2016-10" db="EMBL/GenBank/DDBJ databases">
        <authorList>
            <person name="Varghese N."/>
            <person name="Submissions S."/>
        </authorList>
    </citation>
    <scope>NUCLEOTIDE SEQUENCE [LARGE SCALE GENOMIC DNA]</scope>
    <source>
        <strain evidence="3">DSM 26893</strain>
    </source>
</reference>
<dbReference type="GO" id="GO:0003677">
    <property type="term" value="F:DNA binding"/>
    <property type="evidence" value="ECO:0007669"/>
    <property type="project" value="InterPro"/>
</dbReference>
<dbReference type="InterPro" id="IPR006935">
    <property type="entry name" value="Helicase/UvrB_N"/>
</dbReference>
<feature type="domain" description="Helicase/UvrB N-terminal" evidence="1">
    <location>
        <begin position="43"/>
        <end position="115"/>
    </location>
</feature>
<dbReference type="AlphaFoldDB" id="A0A1H8BE82"/>
<sequence>MKHDTQIEAAFQIPDWSTPGEARERLDQEIDNFVTAAAAATAEPDAALALRVTAGLGKTATALRVIARHGEALLARGHVLIYVPTLDLAERADEEFRSLAPRLPSRVIRGRDAQRPDDCEKKMCDRAELAREISGFVPSVTQALCRGQDPDDNFVQSPCASGCPYLRQKDVPGPHVVLLSHAYLTVDPPIDRDFPIALRVIDEKVWPTLIRTSHLSIEDLMRAPTNLFPNGLYGNLSRATAALVDGLQRGLPLHDHLRSSGIDTEQLQELVRAEDRSRSSLEIGPWQSAEAVKFRVANFDTRSFVASKRRRRIFDSLSGKEAGHCVGLNLAEVTTEHGSQRMIMCSRMEAVAREAPLLLLDADVDRDITERVAPGADFISIQSPPIADIVQVSDRTLSGSWLLDLNEGARRRAGVLTILRHEVDKAAGGGVLVVATKAVLSALHRDLGRSIAKGDDDGLRQPLLGAKPRWFGPRTQGVNDYENYTTIVVIGRLQPGITDIETSARAVFAQDTLPITRHVSGPLPAVASRFLMADGSAREADLRAHPDPRVQAILAQSRECATLQAIARLRLVTPSHRKRVVILSSLPLPEFPITRVVPFAALVRGLDEEPDWPGFERMEKAMRATMGRPVRGARLSARGLTEDLPLDFPTEDAAKGFRKGRTSNHMMTLCERISRANGWPMVALSLKRPGGGKSTPAFILETHGDPLHHAKELWPDLTPFLA</sequence>
<dbReference type="Gene3D" id="3.40.50.300">
    <property type="entry name" value="P-loop containing nucleotide triphosphate hydrolases"/>
    <property type="match status" value="1"/>
</dbReference>
<dbReference type="EMBL" id="FOCM01000001">
    <property type="protein sequence ID" value="SEM81056.1"/>
    <property type="molecule type" value="Genomic_DNA"/>
</dbReference>
<dbReference type="SUPFAM" id="SSF52540">
    <property type="entry name" value="P-loop containing nucleoside triphosphate hydrolases"/>
    <property type="match status" value="1"/>
</dbReference>
<evidence type="ECO:0000313" key="3">
    <source>
        <dbReference type="Proteomes" id="UP000199372"/>
    </source>
</evidence>
<evidence type="ECO:0000259" key="1">
    <source>
        <dbReference type="Pfam" id="PF04851"/>
    </source>
</evidence>
<dbReference type="Pfam" id="PF04851">
    <property type="entry name" value="ResIII"/>
    <property type="match status" value="1"/>
</dbReference>